<dbReference type="InterPro" id="IPR039424">
    <property type="entry name" value="SBP_5"/>
</dbReference>
<keyword evidence="5" id="KW-0472">Membrane</keyword>
<keyword evidence="9" id="KW-1185">Reference proteome</keyword>
<dbReference type="Gene3D" id="3.10.105.10">
    <property type="entry name" value="Dipeptide-binding Protein, Domain 3"/>
    <property type="match status" value="1"/>
</dbReference>
<dbReference type="PIRSF" id="PIRSF002741">
    <property type="entry name" value="MppA"/>
    <property type="match status" value="1"/>
</dbReference>
<feature type="chain" id="PRO_5020560280" evidence="6">
    <location>
        <begin position="40"/>
        <end position="611"/>
    </location>
</feature>
<keyword evidence="5" id="KW-0812">Transmembrane</keyword>
<keyword evidence="5" id="KW-1133">Transmembrane helix</keyword>
<organism evidence="8 9">
    <name type="scientific">Actinorugispora endophytica</name>
    <dbReference type="NCBI Taxonomy" id="1605990"/>
    <lineage>
        <taxon>Bacteria</taxon>
        <taxon>Bacillati</taxon>
        <taxon>Actinomycetota</taxon>
        <taxon>Actinomycetes</taxon>
        <taxon>Streptosporangiales</taxon>
        <taxon>Nocardiopsidaceae</taxon>
        <taxon>Actinorugispora</taxon>
    </lineage>
</organism>
<dbReference type="PANTHER" id="PTHR30290">
    <property type="entry name" value="PERIPLASMIC BINDING COMPONENT OF ABC TRANSPORTER"/>
    <property type="match status" value="1"/>
</dbReference>
<protein>
    <submittedName>
        <fullName evidence="8">Peptide/nickel transport system substrate-binding protein</fullName>
    </submittedName>
</protein>
<reference evidence="8 9" key="1">
    <citation type="submission" date="2019-03" db="EMBL/GenBank/DDBJ databases">
        <title>Genomic Encyclopedia of Type Strains, Phase IV (KMG-IV): sequencing the most valuable type-strain genomes for metagenomic binning, comparative biology and taxonomic classification.</title>
        <authorList>
            <person name="Goeker M."/>
        </authorList>
    </citation>
    <scope>NUCLEOTIDE SEQUENCE [LARGE SCALE GENOMIC DNA]</scope>
    <source>
        <strain evidence="8 9">DSM 46770</strain>
    </source>
</reference>
<keyword evidence="3" id="KW-0813">Transport</keyword>
<dbReference type="GO" id="GO:0015833">
    <property type="term" value="P:peptide transport"/>
    <property type="evidence" value="ECO:0007669"/>
    <property type="project" value="TreeGrafter"/>
</dbReference>
<dbReference type="CDD" id="cd00995">
    <property type="entry name" value="PBP2_NikA_DppA_OppA_like"/>
    <property type="match status" value="1"/>
</dbReference>
<evidence type="ECO:0000313" key="8">
    <source>
        <dbReference type="EMBL" id="TDQ52444.1"/>
    </source>
</evidence>
<sequence>MAFPQAPPARRSPRGAALPVATALVLAAAALSPLPPAAAAGTGGTGDTLTIAMSQPIDSFNPFTAQLASSTAVLRLVYPTLTVPAAEDNTPTGELAESWRTSDDGLTWTFTIREGLTWSDGEALDAEDAAWTFTTMMEDPGAATANGNFVANFESVRAPDPGTLVIELSKPQATMLALDVPIVPEHVWSEVGDIAAFDNDRDLPVVGAGPFTLAAYEPNQSVTLDADEDFWRGAPGFDHLVLRYFTDQDAMVEALRGGEVSFVHNLTPAQAESLEGEPGITVNAADGKRFTGFTVNPGARTRDGEEFGDGHPALRDRTVRQAVMLAIDKEALVERVYGGYATVAEGYIPARYEDYHWRPADGERLGHDPERAREMLDEAGYEEGADGVRVSPDGDPLRFRMAVHNDRPDYVQTGRSMEEWLAEVGIAVEGDYIDSGQIGDRLNAGEYDLIFTGWTVNPDPDYVLGIHTCDALPEEPGSMRGDAYFCDEEYDEYYAAQLAEYDPAARADIVADMQRLLYTEAVVNVLVYADMLEAYRSDQISDIRTQPARGGNLWAQDGYWSWWSARPREAETEGGGLSPAVAVGAVAAVVLVGGLVLLLVLRRRGTEDERE</sequence>
<evidence type="ECO:0000256" key="5">
    <source>
        <dbReference type="SAM" id="Phobius"/>
    </source>
</evidence>
<accession>A0A4R6UY84</accession>
<dbReference type="RefSeq" id="WP_133741344.1">
    <property type="nucleotide sequence ID" value="NZ_SNYN01000006.1"/>
</dbReference>
<dbReference type="InterPro" id="IPR000914">
    <property type="entry name" value="SBP_5_dom"/>
</dbReference>
<evidence type="ECO:0000256" key="2">
    <source>
        <dbReference type="ARBA" id="ARBA00005695"/>
    </source>
</evidence>
<dbReference type="Proteomes" id="UP000295281">
    <property type="component" value="Unassembled WGS sequence"/>
</dbReference>
<dbReference type="GO" id="GO:0042597">
    <property type="term" value="C:periplasmic space"/>
    <property type="evidence" value="ECO:0007669"/>
    <property type="project" value="UniProtKB-ARBA"/>
</dbReference>
<evidence type="ECO:0000256" key="4">
    <source>
        <dbReference type="ARBA" id="ARBA00022729"/>
    </source>
</evidence>
<evidence type="ECO:0000256" key="1">
    <source>
        <dbReference type="ARBA" id="ARBA00004196"/>
    </source>
</evidence>
<name>A0A4R6UY84_9ACTN</name>
<dbReference type="Pfam" id="PF00496">
    <property type="entry name" value="SBP_bac_5"/>
    <property type="match status" value="1"/>
</dbReference>
<evidence type="ECO:0000256" key="3">
    <source>
        <dbReference type="ARBA" id="ARBA00022448"/>
    </source>
</evidence>
<dbReference type="PANTHER" id="PTHR30290:SF10">
    <property type="entry name" value="PERIPLASMIC OLIGOPEPTIDE-BINDING PROTEIN-RELATED"/>
    <property type="match status" value="1"/>
</dbReference>
<dbReference type="GO" id="GO:0030313">
    <property type="term" value="C:cell envelope"/>
    <property type="evidence" value="ECO:0007669"/>
    <property type="project" value="UniProtKB-SubCell"/>
</dbReference>
<dbReference type="Gene3D" id="3.40.190.10">
    <property type="entry name" value="Periplasmic binding protein-like II"/>
    <property type="match status" value="1"/>
</dbReference>
<comment type="subcellular location">
    <subcellularLocation>
        <location evidence="1">Cell envelope</location>
    </subcellularLocation>
</comment>
<keyword evidence="4 6" id="KW-0732">Signal</keyword>
<evidence type="ECO:0000313" key="9">
    <source>
        <dbReference type="Proteomes" id="UP000295281"/>
    </source>
</evidence>
<evidence type="ECO:0000259" key="7">
    <source>
        <dbReference type="Pfam" id="PF00496"/>
    </source>
</evidence>
<evidence type="ECO:0000256" key="6">
    <source>
        <dbReference type="SAM" id="SignalP"/>
    </source>
</evidence>
<dbReference type="GO" id="GO:0043190">
    <property type="term" value="C:ATP-binding cassette (ABC) transporter complex"/>
    <property type="evidence" value="ECO:0007669"/>
    <property type="project" value="InterPro"/>
</dbReference>
<feature type="transmembrane region" description="Helical" evidence="5">
    <location>
        <begin position="580"/>
        <end position="601"/>
    </location>
</feature>
<feature type="signal peptide" evidence="6">
    <location>
        <begin position="1"/>
        <end position="39"/>
    </location>
</feature>
<dbReference type="GO" id="GO:1904680">
    <property type="term" value="F:peptide transmembrane transporter activity"/>
    <property type="evidence" value="ECO:0007669"/>
    <property type="project" value="TreeGrafter"/>
</dbReference>
<comment type="similarity">
    <text evidence="2">Belongs to the bacterial solute-binding protein 5 family.</text>
</comment>
<comment type="caution">
    <text evidence="8">The sequence shown here is derived from an EMBL/GenBank/DDBJ whole genome shotgun (WGS) entry which is preliminary data.</text>
</comment>
<dbReference type="SUPFAM" id="SSF53850">
    <property type="entry name" value="Periplasmic binding protein-like II"/>
    <property type="match status" value="1"/>
</dbReference>
<feature type="domain" description="Solute-binding protein family 5" evidence="7">
    <location>
        <begin position="91"/>
        <end position="464"/>
    </location>
</feature>
<dbReference type="InterPro" id="IPR030678">
    <property type="entry name" value="Peptide/Ni-bd"/>
</dbReference>
<dbReference type="OrthoDB" id="9764591at2"/>
<dbReference type="AlphaFoldDB" id="A0A4R6UY84"/>
<proteinExistence type="inferred from homology"/>
<dbReference type="EMBL" id="SNYN01000006">
    <property type="protein sequence ID" value="TDQ52444.1"/>
    <property type="molecule type" value="Genomic_DNA"/>
</dbReference>
<gene>
    <name evidence="8" type="ORF">EV190_10682</name>
</gene>